<feature type="domain" description="NAC" evidence="6">
    <location>
        <begin position="4"/>
        <end position="169"/>
    </location>
</feature>
<dbReference type="GO" id="GO:0005634">
    <property type="term" value="C:nucleus"/>
    <property type="evidence" value="ECO:0007669"/>
    <property type="project" value="UniProtKB-SubCell"/>
</dbReference>
<keyword evidence="2" id="KW-0805">Transcription regulation</keyword>
<proteinExistence type="predicted"/>
<keyword evidence="3" id="KW-0238">DNA-binding</keyword>
<gene>
    <name evidence="7" type="primary">LOC107797421</name>
</gene>
<evidence type="ECO:0000256" key="1">
    <source>
        <dbReference type="ARBA" id="ARBA00004123"/>
    </source>
</evidence>
<reference evidence="7" key="1">
    <citation type="submission" date="2025-08" db="UniProtKB">
        <authorList>
            <consortium name="RefSeq"/>
        </authorList>
    </citation>
    <scope>IDENTIFICATION</scope>
</reference>
<dbReference type="RefSeq" id="XP_016475806.1">
    <property type="nucleotide sequence ID" value="XM_016620320.1"/>
</dbReference>
<dbReference type="PANTHER" id="PTHR31989">
    <property type="entry name" value="NAC DOMAIN-CONTAINING PROTEIN 82-RELATED"/>
    <property type="match status" value="1"/>
</dbReference>
<evidence type="ECO:0000313" key="7">
    <source>
        <dbReference type="RefSeq" id="XP_016475806.1"/>
    </source>
</evidence>
<dbReference type="InterPro" id="IPR036093">
    <property type="entry name" value="NAC_dom_sf"/>
</dbReference>
<comment type="subcellular location">
    <subcellularLocation>
        <location evidence="1">Nucleus</location>
    </subcellularLocation>
</comment>
<evidence type="ECO:0000256" key="5">
    <source>
        <dbReference type="ARBA" id="ARBA00023242"/>
    </source>
</evidence>
<sequence>MEQLQEGFRFRPTDSERLMFLLRFIAKQEMNDSGFITTNIDVYGREEPWEIYNHGVSCGNEDNADYSSNYRYFITKLKKKNKARHNLEVGNKGSWKQQDKGKSVHYKNTGNSSSVVIGCKKSLCYVNKDQCYNQSDGHWLMKEYELSNVILQKFDEDCRDYVLCAIKRKSCSTDYIERPLARVQYQVNDLGDYMQSNSGHYVESETDMTTQNETVNIVEQQRNQRSVINKSDEFYQMLAQNEAFEFY</sequence>
<dbReference type="InterPro" id="IPR003441">
    <property type="entry name" value="NAC-dom"/>
</dbReference>
<evidence type="ECO:0000256" key="4">
    <source>
        <dbReference type="ARBA" id="ARBA00023163"/>
    </source>
</evidence>
<accession>A0A1S4AGN1</accession>
<dbReference type="SUPFAM" id="SSF101941">
    <property type="entry name" value="NAC domain"/>
    <property type="match status" value="1"/>
</dbReference>
<dbReference type="GO" id="GO:0006355">
    <property type="term" value="P:regulation of DNA-templated transcription"/>
    <property type="evidence" value="ECO:0007669"/>
    <property type="project" value="InterPro"/>
</dbReference>
<dbReference type="AlphaFoldDB" id="A0A1S4AGN1"/>
<dbReference type="STRING" id="4097.A0A1S4AGN1"/>
<evidence type="ECO:0000256" key="2">
    <source>
        <dbReference type="ARBA" id="ARBA00023015"/>
    </source>
</evidence>
<protein>
    <submittedName>
        <fullName evidence="7">NAC domain-containing protein 78</fullName>
    </submittedName>
</protein>
<name>A0A1S4AGN1_TOBAC</name>
<evidence type="ECO:0000256" key="3">
    <source>
        <dbReference type="ARBA" id="ARBA00023125"/>
    </source>
</evidence>
<evidence type="ECO:0000259" key="6">
    <source>
        <dbReference type="PROSITE" id="PS51005"/>
    </source>
</evidence>
<keyword evidence="4" id="KW-0804">Transcription</keyword>
<dbReference type="OMA" id="YKKSMSY"/>
<dbReference type="PaxDb" id="4097-A0A1S4AGN1"/>
<keyword evidence="5" id="KW-0539">Nucleus</keyword>
<dbReference type="OrthoDB" id="774757at2759"/>
<organism evidence="7">
    <name type="scientific">Nicotiana tabacum</name>
    <name type="common">Common tobacco</name>
    <dbReference type="NCBI Taxonomy" id="4097"/>
    <lineage>
        <taxon>Eukaryota</taxon>
        <taxon>Viridiplantae</taxon>
        <taxon>Streptophyta</taxon>
        <taxon>Embryophyta</taxon>
        <taxon>Tracheophyta</taxon>
        <taxon>Spermatophyta</taxon>
        <taxon>Magnoliopsida</taxon>
        <taxon>eudicotyledons</taxon>
        <taxon>Gunneridae</taxon>
        <taxon>Pentapetalae</taxon>
        <taxon>asterids</taxon>
        <taxon>lamiids</taxon>
        <taxon>Solanales</taxon>
        <taxon>Solanaceae</taxon>
        <taxon>Nicotianoideae</taxon>
        <taxon>Nicotianeae</taxon>
        <taxon>Nicotiana</taxon>
    </lineage>
</organism>
<dbReference type="KEGG" id="nta:107797421"/>
<dbReference type="Gene3D" id="2.170.150.80">
    <property type="entry name" value="NAC domain"/>
    <property type="match status" value="1"/>
</dbReference>
<dbReference type="GO" id="GO:0003677">
    <property type="term" value="F:DNA binding"/>
    <property type="evidence" value="ECO:0007669"/>
    <property type="project" value="UniProtKB-KW"/>
</dbReference>
<dbReference type="PROSITE" id="PS51005">
    <property type="entry name" value="NAC"/>
    <property type="match status" value="1"/>
</dbReference>
<dbReference type="Pfam" id="PF02365">
    <property type="entry name" value="NAM"/>
    <property type="match status" value="1"/>
</dbReference>